<keyword evidence="2" id="KW-1185">Reference proteome</keyword>
<evidence type="ECO:0000313" key="1">
    <source>
        <dbReference type="EMBL" id="CAI9300631.1"/>
    </source>
</evidence>
<sequence>MSPQLLHMDINKHVFNLLPISISILHYHTTPKTNEKKGKIIWIKENPITYPPCQFGNNGRHQERFEDASNFTTRTPLSNITNVNGECSVLCRDMRPMTSSSITRDYSNNLLRKNINKKRKFLNTTHIPIFDLTSEEEFRDQQIHKLTLTSGATKDYLDHGDQTFVCTMCHAQLWRDEAQKSVIGSGPSSCLYCGVSKARSASCTYMFIHAF</sequence>
<dbReference type="EMBL" id="OX465085">
    <property type="protein sequence ID" value="CAI9300631.1"/>
    <property type="molecule type" value="Genomic_DNA"/>
</dbReference>
<reference evidence="1" key="1">
    <citation type="submission" date="2023-04" db="EMBL/GenBank/DDBJ databases">
        <authorList>
            <person name="Vijverberg K."/>
            <person name="Xiong W."/>
            <person name="Schranz E."/>
        </authorList>
    </citation>
    <scope>NUCLEOTIDE SEQUENCE</scope>
</reference>
<dbReference type="AlphaFoldDB" id="A0AA35ZYM4"/>
<accession>A0AA35ZYM4</accession>
<organism evidence="1 2">
    <name type="scientific">Lactuca saligna</name>
    <name type="common">Willowleaf lettuce</name>
    <dbReference type="NCBI Taxonomy" id="75948"/>
    <lineage>
        <taxon>Eukaryota</taxon>
        <taxon>Viridiplantae</taxon>
        <taxon>Streptophyta</taxon>
        <taxon>Embryophyta</taxon>
        <taxon>Tracheophyta</taxon>
        <taxon>Spermatophyta</taxon>
        <taxon>Magnoliopsida</taxon>
        <taxon>eudicotyledons</taxon>
        <taxon>Gunneridae</taxon>
        <taxon>Pentapetalae</taxon>
        <taxon>asterids</taxon>
        <taxon>campanulids</taxon>
        <taxon>Asterales</taxon>
        <taxon>Asteraceae</taxon>
        <taxon>Cichorioideae</taxon>
        <taxon>Cichorieae</taxon>
        <taxon>Lactucinae</taxon>
        <taxon>Lactuca</taxon>
    </lineage>
</organism>
<dbReference type="Proteomes" id="UP001177003">
    <property type="component" value="Chromosome 9"/>
</dbReference>
<gene>
    <name evidence="1" type="ORF">LSALG_LOCUS39256</name>
</gene>
<evidence type="ECO:0000313" key="2">
    <source>
        <dbReference type="Proteomes" id="UP001177003"/>
    </source>
</evidence>
<proteinExistence type="predicted"/>
<name>A0AA35ZYM4_LACSI</name>
<protein>
    <submittedName>
        <fullName evidence="1">Uncharacterized protein</fullName>
    </submittedName>
</protein>